<reference evidence="3" key="1">
    <citation type="submission" date="2022-06" db="EMBL/GenBank/DDBJ databases">
        <title>Aeoliella straminimaris, a novel planctomycete from sediments.</title>
        <authorList>
            <person name="Vitorino I.R."/>
            <person name="Lage O.M."/>
        </authorList>
    </citation>
    <scope>NUCLEOTIDE SEQUENCE</scope>
    <source>
        <strain evidence="3">ICT_H6.2</strain>
    </source>
</reference>
<feature type="region of interest" description="Disordered" evidence="1">
    <location>
        <begin position="1"/>
        <end position="24"/>
    </location>
</feature>
<feature type="transmembrane region" description="Helical" evidence="2">
    <location>
        <begin position="124"/>
        <end position="147"/>
    </location>
</feature>
<dbReference type="EMBL" id="JAMXLR010000061">
    <property type="protein sequence ID" value="MCO6045664.1"/>
    <property type="molecule type" value="Genomic_DNA"/>
</dbReference>
<proteinExistence type="predicted"/>
<evidence type="ECO:0000313" key="3">
    <source>
        <dbReference type="EMBL" id="MCO6045664.1"/>
    </source>
</evidence>
<feature type="transmembrane region" description="Helical" evidence="2">
    <location>
        <begin position="93"/>
        <end position="118"/>
    </location>
</feature>
<keyword evidence="2" id="KW-0472">Membrane</keyword>
<keyword evidence="4" id="KW-1185">Reference proteome</keyword>
<protein>
    <submittedName>
        <fullName evidence="3">Uncharacterized protein</fullName>
    </submittedName>
</protein>
<gene>
    <name evidence="3" type="ORF">NG895_17340</name>
</gene>
<accession>A0A9X2FG06</accession>
<organism evidence="3 4">
    <name type="scientific">Aeoliella straminimaris</name>
    <dbReference type="NCBI Taxonomy" id="2954799"/>
    <lineage>
        <taxon>Bacteria</taxon>
        <taxon>Pseudomonadati</taxon>
        <taxon>Planctomycetota</taxon>
        <taxon>Planctomycetia</taxon>
        <taxon>Pirellulales</taxon>
        <taxon>Lacipirellulaceae</taxon>
        <taxon>Aeoliella</taxon>
    </lineage>
</organism>
<name>A0A9X2FG06_9BACT</name>
<evidence type="ECO:0000256" key="2">
    <source>
        <dbReference type="SAM" id="Phobius"/>
    </source>
</evidence>
<dbReference type="AlphaFoldDB" id="A0A9X2FG06"/>
<keyword evidence="2" id="KW-0812">Transmembrane</keyword>
<evidence type="ECO:0000256" key="1">
    <source>
        <dbReference type="SAM" id="MobiDB-lite"/>
    </source>
</evidence>
<comment type="caution">
    <text evidence="3">The sequence shown here is derived from an EMBL/GenBank/DDBJ whole genome shotgun (WGS) entry which is preliminary data.</text>
</comment>
<feature type="compositionally biased region" description="Polar residues" evidence="1">
    <location>
        <begin position="7"/>
        <end position="22"/>
    </location>
</feature>
<dbReference type="Proteomes" id="UP001155241">
    <property type="component" value="Unassembled WGS sequence"/>
</dbReference>
<keyword evidence="2" id="KW-1133">Transmembrane helix</keyword>
<sequence>MHRKSAEANQTDTATETNVSEEWSTERRLRHIGRSLRTPLSVTQRSVEGDVALHWVDTVALPAGGEVSRERPVSTDYSRAARARRNSDRRMQLVAWLALVLGLGLAVGGAVLMGMGMFGEEPRFWQWGVGVALTGQAVLIGGLVRVLTSLWNASRTAARRVVEMQQELAEVGRTAEAIIAQRPGGPSGFYGELARGASPALLLANLKGQIDHLATRLHQDI</sequence>
<evidence type="ECO:0000313" key="4">
    <source>
        <dbReference type="Proteomes" id="UP001155241"/>
    </source>
</evidence>